<keyword evidence="2" id="KW-1185">Reference proteome</keyword>
<evidence type="ECO:0000313" key="1">
    <source>
        <dbReference type="EMBL" id="RVX42778.1"/>
    </source>
</evidence>
<accession>A0A438MAQ9</accession>
<dbReference type="OrthoDB" id="3537083at2"/>
<organism evidence="1 2">
    <name type="scientific">Nonomuraea polychroma</name>
    <dbReference type="NCBI Taxonomy" id="46176"/>
    <lineage>
        <taxon>Bacteria</taxon>
        <taxon>Bacillati</taxon>
        <taxon>Actinomycetota</taxon>
        <taxon>Actinomycetes</taxon>
        <taxon>Streptosporangiales</taxon>
        <taxon>Streptosporangiaceae</taxon>
        <taxon>Nonomuraea</taxon>
    </lineage>
</organism>
<proteinExistence type="predicted"/>
<name>A0A438MAQ9_9ACTN</name>
<dbReference type="RefSeq" id="WP_127934815.1">
    <property type="nucleotide sequence ID" value="NZ_SAUN01000001.1"/>
</dbReference>
<dbReference type="AlphaFoldDB" id="A0A438MAQ9"/>
<gene>
    <name evidence="1" type="ORF">EDD27_5441</name>
</gene>
<dbReference type="EMBL" id="SAUN01000001">
    <property type="protein sequence ID" value="RVX42778.1"/>
    <property type="molecule type" value="Genomic_DNA"/>
</dbReference>
<dbReference type="Proteomes" id="UP000284824">
    <property type="component" value="Unassembled WGS sequence"/>
</dbReference>
<evidence type="ECO:0000313" key="2">
    <source>
        <dbReference type="Proteomes" id="UP000284824"/>
    </source>
</evidence>
<comment type="caution">
    <text evidence="1">The sequence shown here is derived from an EMBL/GenBank/DDBJ whole genome shotgun (WGS) entry which is preliminary data.</text>
</comment>
<protein>
    <submittedName>
        <fullName evidence="1">Uncharacterized protein</fullName>
    </submittedName>
</protein>
<reference evidence="1 2" key="1">
    <citation type="submission" date="2019-01" db="EMBL/GenBank/DDBJ databases">
        <title>Sequencing the genomes of 1000 actinobacteria strains.</title>
        <authorList>
            <person name="Klenk H.-P."/>
        </authorList>
    </citation>
    <scope>NUCLEOTIDE SEQUENCE [LARGE SCALE GENOMIC DNA]</scope>
    <source>
        <strain evidence="1 2">DSM 43925</strain>
    </source>
</reference>
<sequence length="84" mass="9275">MMMATQEEIDAARRQIERLRDQHANDVIALVRLVDGGALKGQAGDRLIADLRAWDKGFKDFLERALSVLDSLKPADPSKGAATR</sequence>